<dbReference type="AlphaFoldDB" id="U7QLH6"/>
<keyword evidence="4" id="KW-1185">Reference proteome</keyword>
<dbReference type="PANTHER" id="PTHR33352">
    <property type="entry name" value="SLR1095 PROTEIN"/>
    <property type="match status" value="1"/>
</dbReference>
<evidence type="ECO:0000313" key="4">
    <source>
        <dbReference type="Proteomes" id="UP000017127"/>
    </source>
</evidence>
<evidence type="ECO:0000259" key="2">
    <source>
        <dbReference type="Pfam" id="PF05685"/>
    </source>
</evidence>
<dbReference type="InterPro" id="IPR011335">
    <property type="entry name" value="Restrct_endonuc-II-like"/>
</dbReference>
<feature type="domain" description="Putative restriction endonuclease" evidence="2">
    <location>
        <begin position="6"/>
        <end position="190"/>
    </location>
</feature>
<comment type="caution">
    <text evidence="3">The sequence shown here is derived from an EMBL/GenBank/DDBJ whole genome shotgun (WGS) entry which is preliminary data.</text>
</comment>
<keyword evidence="3" id="KW-0255">Endonuclease</keyword>
<dbReference type="GO" id="GO:0004519">
    <property type="term" value="F:endonuclease activity"/>
    <property type="evidence" value="ECO:0007669"/>
    <property type="project" value="UniProtKB-KW"/>
</dbReference>
<accession>U7QLH6</accession>
<feature type="coiled-coil region" evidence="1">
    <location>
        <begin position="219"/>
        <end position="253"/>
    </location>
</feature>
<dbReference type="PANTHER" id="PTHR33352:SF3">
    <property type="entry name" value="SLR1612 PROTEIN"/>
    <property type="match status" value="1"/>
</dbReference>
<sequence length="257" mass="30003">MTVAKDLETLQPENQLEEIEYPPTNLESKEPPLESYLHLQQLLLLMKCLDWLWQERTDYFAAGNLTIYYSLEQVKTNDFRGPDFFVVLDTERKPRKSWTVWEEGGKYPNVIIELLSKSTANVDEVTAAPGACIRENCDRTTKKKIYQDTFRTPDYFWFSPDSLEFKGFEIIQGKYQELQPNEQGKLWSKQLNLFLGVYEGKLRFFTPEGELVPTPEEAAKFAEQRAIEAEKTAETERDRNERLAAKLRELNIDPETL</sequence>
<dbReference type="EMBL" id="AUZM01000008">
    <property type="protein sequence ID" value="ERT08738.1"/>
    <property type="molecule type" value="Genomic_DNA"/>
</dbReference>
<proteinExistence type="predicted"/>
<reference evidence="3 4" key="1">
    <citation type="journal article" date="2013" name="Front. Microbiol.">
        <title>Comparative genomic analyses of the cyanobacterium, Lyngbya aestuarii BL J, a powerful hydrogen producer.</title>
        <authorList>
            <person name="Kothari A."/>
            <person name="Vaughn M."/>
            <person name="Garcia-Pichel F."/>
        </authorList>
    </citation>
    <scope>NUCLEOTIDE SEQUENCE [LARGE SCALE GENOMIC DNA]</scope>
    <source>
        <strain evidence="3 4">BL J</strain>
    </source>
</reference>
<dbReference type="OrthoDB" id="450823at2"/>
<dbReference type="PATRIC" id="fig|1348334.3.peg.1211"/>
<evidence type="ECO:0000256" key="1">
    <source>
        <dbReference type="SAM" id="Coils"/>
    </source>
</evidence>
<dbReference type="SUPFAM" id="SSF52980">
    <property type="entry name" value="Restriction endonuclease-like"/>
    <property type="match status" value="1"/>
</dbReference>
<dbReference type="Proteomes" id="UP000017127">
    <property type="component" value="Unassembled WGS sequence"/>
</dbReference>
<dbReference type="CDD" id="cd06260">
    <property type="entry name" value="DUF820-like"/>
    <property type="match status" value="1"/>
</dbReference>
<gene>
    <name evidence="3" type="ORF">M595_1238</name>
</gene>
<protein>
    <submittedName>
        <fullName evidence="3">Restriction endonuclease family protein</fullName>
    </submittedName>
</protein>
<dbReference type="InterPro" id="IPR008538">
    <property type="entry name" value="Uma2"/>
</dbReference>
<dbReference type="Pfam" id="PF05685">
    <property type="entry name" value="Uma2"/>
    <property type="match status" value="1"/>
</dbReference>
<organism evidence="3 4">
    <name type="scientific">Lyngbya aestuarii BL J</name>
    <dbReference type="NCBI Taxonomy" id="1348334"/>
    <lineage>
        <taxon>Bacteria</taxon>
        <taxon>Bacillati</taxon>
        <taxon>Cyanobacteriota</taxon>
        <taxon>Cyanophyceae</taxon>
        <taxon>Oscillatoriophycideae</taxon>
        <taxon>Oscillatoriales</taxon>
        <taxon>Microcoleaceae</taxon>
        <taxon>Lyngbya</taxon>
    </lineage>
</organism>
<keyword evidence="1" id="KW-0175">Coiled coil</keyword>
<keyword evidence="3" id="KW-0540">Nuclease</keyword>
<dbReference type="RefSeq" id="WP_023065084.1">
    <property type="nucleotide sequence ID" value="NZ_AUZM01000008.1"/>
</dbReference>
<evidence type="ECO:0000313" key="3">
    <source>
        <dbReference type="EMBL" id="ERT08738.1"/>
    </source>
</evidence>
<keyword evidence="3" id="KW-0378">Hydrolase</keyword>
<name>U7QLH6_9CYAN</name>